<feature type="transmembrane region" description="Helical" evidence="1">
    <location>
        <begin position="714"/>
        <end position="735"/>
    </location>
</feature>
<feature type="domain" description="Signal transduction histidine kinase internal region" evidence="3">
    <location>
        <begin position="756"/>
        <end position="832"/>
    </location>
</feature>
<accession>A0ABP8MFU8</accession>
<evidence type="ECO:0000259" key="3">
    <source>
        <dbReference type="Pfam" id="PF06580"/>
    </source>
</evidence>
<keyword evidence="1" id="KW-0472">Membrane</keyword>
<evidence type="ECO:0008006" key="7">
    <source>
        <dbReference type="Google" id="ProtNLM"/>
    </source>
</evidence>
<feature type="chain" id="PRO_5047203467" description="Two component regulator propeller" evidence="2">
    <location>
        <begin position="24"/>
        <end position="974"/>
    </location>
</feature>
<keyword evidence="1" id="KW-0812">Transmembrane</keyword>
<dbReference type="InterPro" id="IPR036890">
    <property type="entry name" value="HATPase_C_sf"/>
</dbReference>
<evidence type="ECO:0000313" key="5">
    <source>
        <dbReference type="EMBL" id="GAA4448756.1"/>
    </source>
</evidence>
<dbReference type="Pfam" id="PF07495">
    <property type="entry name" value="Y_Y_Y"/>
    <property type="match status" value="1"/>
</dbReference>
<evidence type="ECO:0000313" key="6">
    <source>
        <dbReference type="Proteomes" id="UP001501410"/>
    </source>
</evidence>
<evidence type="ECO:0000259" key="4">
    <source>
        <dbReference type="Pfam" id="PF07495"/>
    </source>
</evidence>
<evidence type="ECO:0000256" key="2">
    <source>
        <dbReference type="SAM" id="SignalP"/>
    </source>
</evidence>
<feature type="signal peptide" evidence="2">
    <location>
        <begin position="1"/>
        <end position="23"/>
    </location>
</feature>
<protein>
    <recommendedName>
        <fullName evidence="7">Two component regulator propeller</fullName>
    </recommendedName>
</protein>
<dbReference type="Gene3D" id="3.30.565.10">
    <property type="entry name" value="Histidine kinase-like ATPase, C-terminal domain"/>
    <property type="match status" value="1"/>
</dbReference>
<gene>
    <name evidence="5" type="ORF">GCM10023092_01830</name>
</gene>
<dbReference type="InterPro" id="IPR010559">
    <property type="entry name" value="Sig_transdc_His_kin_internal"/>
</dbReference>
<dbReference type="PANTHER" id="PTHR34220">
    <property type="entry name" value="SENSOR HISTIDINE KINASE YPDA"/>
    <property type="match status" value="1"/>
</dbReference>
<dbReference type="Pfam" id="PF06580">
    <property type="entry name" value="His_kinase"/>
    <property type="match status" value="1"/>
</dbReference>
<dbReference type="InterPro" id="IPR050640">
    <property type="entry name" value="Bact_2-comp_sensor_kinase"/>
</dbReference>
<keyword evidence="1" id="KW-1133">Transmembrane helix</keyword>
<dbReference type="Pfam" id="PF07494">
    <property type="entry name" value="Reg_prop"/>
    <property type="match status" value="1"/>
</dbReference>
<dbReference type="InterPro" id="IPR015943">
    <property type="entry name" value="WD40/YVTN_repeat-like_dom_sf"/>
</dbReference>
<comment type="caution">
    <text evidence="5">The sequence shown here is derived from an EMBL/GenBank/DDBJ whole genome shotgun (WGS) entry which is preliminary data.</text>
</comment>
<feature type="domain" description="Two component regulator three Y" evidence="4">
    <location>
        <begin position="651"/>
        <end position="706"/>
    </location>
</feature>
<dbReference type="RefSeq" id="WP_344821735.1">
    <property type="nucleotide sequence ID" value="NZ_BAABEZ010000001.1"/>
</dbReference>
<dbReference type="InterPro" id="IPR013783">
    <property type="entry name" value="Ig-like_fold"/>
</dbReference>
<reference evidence="6" key="1">
    <citation type="journal article" date="2019" name="Int. J. Syst. Evol. Microbiol.">
        <title>The Global Catalogue of Microorganisms (GCM) 10K type strain sequencing project: providing services to taxonomists for standard genome sequencing and annotation.</title>
        <authorList>
            <consortium name="The Broad Institute Genomics Platform"/>
            <consortium name="The Broad Institute Genome Sequencing Center for Infectious Disease"/>
            <person name="Wu L."/>
            <person name="Ma J."/>
        </authorList>
    </citation>
    <scope>NUCLEOTIDE SEQUENCE [LARGE SCALE GENOMIC DNA]</scope>
    <source>
        <strain evidence="6">JCM 31921</strain>
    </source>
</reference>
<name>A0ABP8MFU8_9BACT</name>
<dbReference type="EMBL" id="BAABEZ010000001">
    <property type="protein sequence ID" value="GAA4448756.1"/>
    <property type="molecule type" value="Genomic_DNA"/>
</dbReference>
<dbReference type="Proteomes" id="UP001501410">
    <property type="component" value="Unassembled WGS sequence"/>
</dbReference>
<organism evidence="5 6">
    <name type="scientific">Rurimicrobium arvi</name>
    <dbReference type="NCBI Taxonomy" id="2049916"/>
    <lineage>
        <taxon>Bacteria</taxon>
        <taxon>Pseudomonadati</taxon>
        <taxon>Bacteroidota</taxon>
        <taxon>Chitinophagia</taxon>
        <taxon>Chitinophagales</taxon>
        <taxon>Chitinophagaceae</taxon>
        <taxon>Rurimicrobium</taxon>
    </lineage>
</organism>
<dbReference type="PANTHER" id="PTHR34220:SF7">
    <property type="entry name" value="SENSOR HISTIDINE KINASE YPDA"/>
    <property type="match status" value="1"/>
</dbReference>
<sequence length="974" mass="110165">MYVLRQFLSICFLLVAGPGIVSAQTAGYRHFTVKDGLAGNHAYMTHQDKDGYIWIATTSGLSRFDGRHFQNYDYENGLPDNEVLFVTNDHANRIWIHSFAANNALSFIEKALPVKRYSLKAANLSEQYYSDGNQTTYLTGFHSLVVVRGRHAPVWTQLPFDAGRVWETEDGLCYLSDGRSIFTIKDTVVRFLQQLTRYPASYSRMYYYKGLLYAVSGKTLQIFVYGQKRFRYIATRRFDASINQVHVNKYGIWITYKDQQGGCLFTRDGQWSLQYRFALPGFINYISDDTEGGVWLSSSDNGLFYIPAPDFVNYTIADGLASSVVSALEPVPGKKLWLGYNTGQAELVCYAKKTLRKERSIMVEQSSSNGFVMDIASAGKYGVFLLSRKNFLQLRDKATYLKAPGVNKSISLLNDTVVGVGGWKYWLYRLNTKRVTEYPISRIYAQCTDIHGNYWLGGMDGLYRIDGHTSGYQKLKALDGYKINALVCCKDYLWAGTQNNGLYLLRNGRIVSQLKRNSSESLASNTIKALAAREERVYIGTNKGVQLIRYNYDLHRIDQSRMLNHDDGLISPEVNDLKLLHDTLFIATCEGFAIHHATADTLHPVRYTISDVSVTDLRSNRRSDTQGTVIPYSSVGVELAFNTVALRYAAEISYLYQLESFDNRWKHTTGNTAAYTNLPPGKYVFVVKAADTRGNSSKPYRFAFAVKPALWQTMMFKCSLTLLLLLIAGGLFIAYHRYTKRKTKAQIMQNRIIAKARLEALRAQIKPHFVFNSMNAISDYLHHNRNEDAIELLQGFAGLIRKGLNIAAKDFITIAEETAFLVQYLKLEQKKCDACFDFTFESAPEIRDLVIPSLLSQPFVENAVIHGVRNIKRRRGQINVTYTLNGKDLICNIADNGVGVRRSISSKRADSIGTKLSEHRVNYFRSGMGIDIELSIADLSDGDADEVGTRVTILIKDIFQLQTNEDNAEDTHNR</sequence>
<dbReference type="Gene3D" id="2.130.10.10">
    <property type="entry name" value="YVTN repeat-like/Quinoprotein amine dehydrogenase"/>
    <property type="match status" value="3"/>
</dbReference>
<keyword evidence="2" id="KW-0732">Signal</keyword>
<proteinExistence type="predicted"/>
<dbReference type="InterPro" id="IPR011110">
    <property type="entry name" value="Reg_prop"/>
</dbReference>
<dbReference type="InterPro" id="IPR011123">
    <property type="entry name" value="Y_Y_Y"/>
</dbReference>
<dbReference type="SUPFAM" id="SSF55874">
    <property type="entry name" value="ATPase domain of HSP90 chaperone/DNA topoisomerase II/histidine kinase"/>
    <property type="match status" value="1"/>
</dbReference>
<keyword evidence="6" id="KW-1185">Reference proteome</keyword>
<dbReference type="Gene3D" id="2.60.40.10">
    <property type="entry name" value="Immunoglobulins"/>
    <property type="match status" value="1"/>
</dbReference>
<evidence type="ECO:0000256" key="1">
    <source>
        <dbReference type="SAM" id="Phobius"/>
    </source>
</evidence>